<evidence type="ECO:0000313" key="2">
    <source>
        <dbReference type="Proteomes" id="UP001396334"/>
    </source>
</evidence>
<name>A0ABR2U816_9ROSI</name>
<accession>A0ABR2U816</accession>
<gene>
    <name evidence="1" type="ORF">V6N11_051620</name>
</gene>
<evidence type="ECO:0000313" key="1">
    <source>
        <dbReference type="EMBL" id="KAK9045711.1"/>
    </source>
</evidence>
<comment type="caution">
    <text evidence="1">The sequence shown here is derived from an EMBL/GenBank/DDBJ whole genome shotgun (WGS) entry which is preliminary data.</text>
</comment>
<keyword evidence="2" id="KW-1185">Reference proteome</keyword>
<organism evidence="1 2">
    <name type="scientific">Hibiscus sabdariffa</name>
    <name type="common">roselle</name>
    <dbReference type="NCBI Taxonomy" id="183260"/>
    <lineage>
        <taxon>Eukaryota</taxon>
        <taxon>Viridiplantae</taxon>
        <taxon>Streptophyta</taxon>
        <taxon>Embryophyta</taxon>
        <taxon>Tracheophyta</taxon>
        <taxon>Spermatophyta</taxon>
        <taxon>Magnoliopsida</taxon>
        <taxon>eudicotyledons</taxon>
        <taxon>Gunneridae</taxon>
        <taxon>Pentapetalae</taxon>
        <taxon>rosids</taxon>
        <taxon>malvids</taxon>
        <taxon>Malvales</taxon>
        <taxon>Malvaceae</taxon>
        <taxon>Malvoideae</taxon>
        <taxon>Hibiscus</taxon>
    </lineage>
</organism>
<reference evidence="1 2" key="1">
    <citation type="journal article" date="2024" name="G3 (Bethesda)">
        <title>Genome assembly of Hibiscus sabdariffa L. provides insights into metabolisms of medicinal natural products.</title>
        <authorList>
            <person name="Kim T."/>
        </authorList>
    </citation>
    <scope>NUCLEOTIDE SEQUENCE [LARGE SCALE GENOMIC DNA]</scope>
    <source>
        <strain evidence="1">TK-2024</strain>
        <tissue evidence="1">Old leaves</tissue>
    </source>
</reference>
<protein>
    <submittedName>
        <fullName evidence="1">Uncharacterized protein</fullName>
    </submittedName>
</protein>
<dbReference type="EMBL" id="JBBPBN010000001">
    <property type="protein sequence ID" value="KAK9045711.1"/>
    <property type="molecule type" value="Genomic_DNA"/>
</dbReference>
<proteinExistence type="predicted"/>
<dbReference type="Proteomes" id="UP001396334">
    <property type="component" value="Unassembled WGS sequence"/>
</dbReference>
<sequence length="201" mass="22700">MMTLVQGSATMVLGPVVCLLFYDGTRPIEMDRCFVRTDLEQRSAILILFGQSIHSYCCGVGSIYTTKGVWLLLVGRHSLVSRILASKFFPHSTVLEAQLDDKPSAIWRSINKDFVIPSHNGWDIAKVREVFTPVDAEQILQCSIASRCFDLLVWGNHSSRTYSTRSGYAWLMKHAVFVPSPPKVWHTLAKLKTLLVIRIFI</sequence>